<dbReference type="GO" id="GO:0015562">
    <property type="term" value="F:efflux transmembrane transporter activity"/>
    <property type="evidence" value="ECO:0007669"/>
    <property type="project" value="TreeGrafter"/>
</dbReference>
<gene>
    <name evidence="1" type="ORF">LNTAR_01552</name>
</gene>
<dbReference type="Gene3D" id="2.40.30.170">
    <property type="match status" value="1"/>
</dbReference>
<dbReference type="Proteomes" id="UP000004947">
    <property type="component" value="Unassembled WGS sequence"/>
</dbReference>
<dbReference type="OrthoDB" id="5318766at2"/>
<proteinExistence type="predicted"/>
<sequence length="353" mass="40595">MKNLLIALTFCSCLFINANEKTWEPHKHPAKLTRVIMGFTQPCKVIDVEAEYAARLISYEVTEGSTLKGSSDKILIAKQDTSLVELELKASHAALESQKQTLKTQEARALLEKRNVKYRKLEMDRISRLSDDGKIAKSNFDRVSYEYDQSELTLIEVNQNIALQKQKITEAEVASELVKEKLARHYIYGPKRWILNHQISEAGSWLNANEVICQIVDTQELSIDFRISQEEYEVLTKSPIQLKYKEKQLRAKLHRSDRNYDPVSRKRHVELRVAGDQFADPSGGLEVKLELAVDYPSPAVIVPNEFVHMGLEQTWLLDEKGNKIIFQALRRNKNSYIIKKSDIPEKSILVKRK</sequence>
<reference evidence="1 2" key="1">
    <citation type="journal article" date="2010" name="J. Bacteriol.">
        <title>Genome sequence of Lentisphaera araneosa HTCC2155T, the type species of the order Lentisphaerales in the phylum Lentisphaerae.</title>
        <authorList>
            <person name="Thrash J.C."/>
            <person name="Cho J.C."/>
            <person name="Vergin K.L."/>
            <person name="Morris R.M."/>
            <person name="Giovannoni S.J."/>
        </authorList>
    </citation>
    <scope>NUCLEOTIDE SEQUENCE [LARGE SCALE GENOMIC DNA]</scope>
    <source>
        <strain evidence="1 2">HTCC2155</strain>
    </source>
</reference>
<dbReference type="Gene3D" id="1.10.287.470">
    <property type="entry name" value="Helix hairpin bin"/>
    <property type="match status" value="1"/>
</dbReference>
<dbReference type="Gene3D" id="2.40.50.100">
    <property type="match status" value="1"/>
</dbReference>
<comment type="caution">
    <text evidence="1">The sequence shown here is derived from an EMBL/GenBank/DDBJ whole genome shotgun (WGS) entry which is preliminary data.</text>
</comment>
<dbReference type="AlphaFoldDB" id="A6DRA4"/>
<dbReference type="RefSeq" id="WP_007280376.1">
    <property type="nucleotide sequence ID" value="NZ_ABCK01000023.1"/>
</dbReference>
<dbReference type="EMBL" id="ABCK01000023">
    <property type="protein sequence ID" value="EDM25851.1"/>
    <property type="molecule type" value="Genomic_DNA"/>
</dbReference>
<keyword evidence="2" id="KW-1185">Reference proteome</keyword>
<evidence type="ECO:0000313" key="1">
    <source>
        <dbReference type="EMBL" id="EDM25851.1"/>
    </source>
</evidence>
<name>A6DRA4_9BACT</name>
<accession>A6DRA4</accession>
<dbReference type="GO" id="GO:1990281">
    <property type="term" value="C:efflux pump complex"/>
    <property type="evidence" value="ECO:0007669"/>
    <property type="project" value="TreeGrafter"/>
</dbReference>
<protein>
    <submittedName>
        <fullName evidence="1">Secretion protein HlyD</fullName>
    </submittedName>
</protein>
<dbReference type="PANTHER" id="PTHR30469">
    <property type="entry name" value="MULTIDRUG RESISTANCE PROTEIN MDTA"/>
    <property type="match status" value="1"/>
</dbReference>
<organism evidence="1 2">
    <name type="scientific">Lentisphaera araneosa HTCC2155</name>
    <dbReference type="NCBI Taxonomy" id="313628"/>
    <lineage>
        <taxon>Bacteria</taxon>
        <taxon>Pseudomonadati</taxon>
        <taxon>Lentisphaerota</taxon>
        <taxon>Lentisphaeria</taxon>
        <taxon>Lentisphaerales</taxon>
        <taxon>Lentisphaeraceae</taxon>
        <taxon>Lentisphaera</taxon>
    </lineage>
</organism>
<evidence type="ECO:0000313" key="2">
    <source>
        <dbReference type="Proteomes" id="UP000004947"/>
    </source>
</evidence>
<dbReference type="eggNOG" id="COG0845">
    <property type="taxonomic scope" value="Bacteria"/>
</dbReference>
<dbReference type="PANTHER" id="PTHR30469:SF15">
    <property type="entry name" value="HLYD FAMILY OF SECRETION PROTEINS"/>
    <property type="match status" value="1"/>
</dbReference>
<dbReference type="STRING" id="313628.LNTAR_01552"/>